<dbReference type="InterPro" id="IPR004299">
    <property type="entry name" value="MBOAT_fam"/>
</dbReference>
<dbReference type="GO" id="GO:0005886">
    <property type="term" value="C:plasma membrane"/>
    <property type="evidence" value="ECO:0007669"/>
    <property type="project" value="UniProtKB-SubCell"/>
</dbReference>
<dbReference type="PANTHER" id="PTHR13285">
    <property type="entry name" value="ACYLTRANSFERASE"/>
    <property type="match status" value="1"/>
</dbReference>
<evidence type="ECO:0000313" key="15">
    <source>
        <dbReference type="EMBL" id="QHQ37159.1"/>
    </source>
</evidence>
<evidence type="ECO:0000256" key="11">
    <source>
        <dbReference type="ARBA" id="ARBA00023315"/>
    </source>
</evidence>
<dbReference type="PIRSF" id="PIRSF500217">
    <property type="entry name" value="AlgI"/>
    <property type="match status" value="1"/>
</dbReference>
<dbReference type="InterPro" id="IPR051085">
    <property type="entry name" value="MB_O-acyltransferase"/>
</dbReference>
<dbReference type="GO" id="GO:0016746">
    <property type="term" value="F:acyltransferase activity"/>
    <property type="evidence" value="ECO:0007669"/>
    <property type="project" value="UniProtKB-KW"/>
</dbReference>
<keyword evidence="9 14" id="KW-1133">Transmembrane helix</keyword>
<evidence type="ECO:0000256" key="14">
    <source>
        <dbReference type="SAM" id="Phobius"/>
    </source>
</evidence>
<dbReference type="KEGG" id="amaq:GO499_19210"/>
<dbReference type="GO" id="GO:0042121">
    <property type="term" value="P:alginic acid biosynthetic process"/>
    <property type="evidence" value="ECO:0007669"/>
    <property type="project" value="UniProtKB-KW"/>
</dbReference>
<dbReference type="RefSeq" id="WP_161863700.1">
    <property type="nucleotide sequence ID" value="NZ_CP046620.1"/>
</dbReference>
<dbReference type="AlphaFoldDB" id="A0A6P1T794"/>
<feature type="transmembrane region" description="Helical" evidence="14">
    <location>
        <begin position="144"/>
        <end position="163"/>
    </location>
</feature>
<keyword evidence="10 13" id="KW-0472">Membrane</keyword>
<accession>A0A6P1T794</accession>
<feature type="transmembrane region" description="Helical" evidence="14">
    <location>
        <begin position="36"/>
        <end position="60"/>
    </location>
</feature>
<evidence type="ECO:0000256" key="6">
    <source>
        <dbReference type="ARBA" id="ARBA00022679"/>
    </source>
</evidence>
<feature type="transmembrane region" description="Helical" evidence="14">
    <location>
        <begin position="72"/>
        <end position="91"/>
    </location>
</feature>
<dbReference type="Proteomes" id="UP000464495">
    <property type="component" value="Chromosome"/>
</dbReference>
<organism evidence="15 16">
    <name type="scientific">Algicella marina</name>
    <dbReference type="NCBI Taxonomy" id="2683284"/>
    <lineage>
        <taxon>Bacteria</taxon>
        <taxon>Pseudomonadati</taxon>
        <taxon>Pseudomonadota</taxon>
        <taxon>Alphaproteobacteria</taxon>
        <taxon>Rhodobacterales</taxon>
        <taxon>Paracoccaceae</taxon>
        <taxon>Algicella</taxon>
    </lineage>
</organism>
<gene>
    <name evidence="15" type="ORF">GO499_19210</name>
</gene>
<evidence type="ECO:0000256" key="8">
    <source>
        <dbReference type="ARBA" id="ARBA00022841"/>
    </source>
</evidence>
<evidence type="ECO:0000256" key="13">
    <source>
        <dbReference type="PIRNR" id="PIRNR016636"/>
    </source>
</evidence>
<evidence type="ECO:0000256" key="3">
    <source>
        <dbReference type="ARBA" id="ARBA00010323"/>
    </source>
</evidence>
<name>A0A6P1T794_9RHOB</name>
<feature type="transmembrane region" description="Helical" evidence="14">
    <location>
        <begin position="320"/>
        <end position="341"/>
    </location>
</feature>
<protein>
    <recommendedName>
        <fullName evidence="4">Probable alginate O-acetylase AlgI</fullName>
    </recommendedName>
    <alternativeName>
        <fullName evidence="12">Alginate biosynthesis protein AlgI</fullName>
    </alternativeName>
</protein>
<feature type="transmembrane region" description="Helical" evidence="14">
    <location>
        <begin position="111"/>
        <end position="132"/>
    </location>
</feature>
<keyword evidence="8" id="KW-0016">Alginate biosynthesis</keyword>
<reference evidence="15 16" key="1">
    <citation type="submission" date="2019-12" db="EMBL/GenBank/DDBJ databases">
        <title>Complete genome sequence of Algicella marina strain 9Alg 56(T) isolated from the red alga Tichocarpus crinitus.</title>
        <authorList>
            <person name="Kim S.-G."/>
            <person name="Nedashkovskaya O.I."/>
        </authorList>
    </citation>
    <scope>NUCLEOTIDE SEQUENCE [LARGE SCALE GENOMIC DNA]</scope>
    <source>
        <strain evidence="15 16">9Alg 56</strain>
    </source>
</reference>
<evidence type="ECO:0000313" key="16">
    <source>
        <dbReference type="Proteomes" id="UP000464495"/>
    </source>
</evidence>
<evidence type="ECO:0000256" key="5">
    <source>
        <dbReference type="ARBA" id="ARBA00022475"/>
    </source>
</evidence>
<dbReference type="EMBL" id="CP046620">
    <property type="protein sequence ID" value="QHQ37159.1"/>
    <property type="molecule type" value="Genomic_DNA"/>
</dbReference>
<evidence type="ECO:0000256" key="2">
    <source>
        <dbReference type="ARBA" id="ARBA00005182"/>
    </source>
</evidence>
<keyword evidence="7 14" id="KW-0812">Transmembrane</keyword>
<sequence length="485" mass="55178">MLFFELQFYLLFAIFYPVYFRCPVRYQRHVILVASYVFYAAWDARFLSLLVASTLVDFVAGRKIHAGQRRRFWLGVSLCFNLGMLGVFKYFDFFSVTFADAFGVSPDNRILLDVVLPAGISFYTFQTLSYTLDIYRGEQKPTDSFVDFAAFVAFFPQLIAGPIERAGHLLPQIAAEHRESLANLRAGARLFLFGLFKKLVIADNMGRFVDPVFADPGAFPPQTLLLAAYFFAFQIYCDFSGYTDMARGIARSLGIELSLNFRRPYLATSLRDFWQRWHITLYSWLRDYVYKPLGGSRHGDVRTARNILVVFTLSGLWHGAGWNFILWGAFHGVWLCLERWVGSTGLGRTLGRLPAAVKAVLIFHLVTAAWILFRAPDMATVSAYFRGLAQLRPADLLPGVERFAAEYGSFDLPVLGGSPEAFGMAVFGLALCGPLMLLQVYRTRKGEIFEAHWSRSQQVVFYGLLCLTVFWLAPDVQKQFIYFQF</sequence>
<evidence type="ECO:0000256" key="7">
    <source>
        <dbReference type="ARBA" id="ARBA00022692"/>
    </source>
</evidence>
<dbReference type="InterPro" id="IPR028362">
    <property type="entry name" value="AlgI"/>
</dbReference>
<feature type="transmembrane region" description="Helical" evidence="14">
    <location>
        <begin position="459"/>
        <end position="476"/>
    </location>
</feature>
<keyword evidence="6 13" id="KW-0808">Transferase</keyword>
<evidence type="ECO:0000256" key="12">
    <source>
        <dbReference type="ARBA" id="ARBA00031030"/>
    </source>
</evidence>
<evidence type="ECO:0000256" key="4">
    <source>
        <dbReference type="ARBA" id="ARBA00016084"/>
    </source>
</evidence>
<evidence type="ECO:0000256" key="10">
    <source>
        <dbReference type="ARBA" id="ARBA00023136"/>
    </source>
</evidence>
<dbReference type="PANTHER" id="PTHR13285:SF23">
    <property type="entry name" value="TEICHOIC ACID D-ALANYLTRANSFERASE"/>
    <property type="match status" value="1"/>
</dbReference>
<dbReference type="Pfam" id="PF03062">
    <property type="entry name" value="MBOAT"/>
    <property type="match status" value="1"/>
</dbReference>
<evidence type="ECO:0000256" key="9">
    <source>
        <dbReference type="ARBA" id="ARBA00022989"/>
    </source>
</evidence>
<keyword evidence="5 13" id="KW-1003">Cell membrane</keyword>
<comment type="pathway">
    <text evidence="2">Glycan biosynthesis; alginate biosynthesis.</text>
</comment>
<comment type="similarity">
    <text evidence="3 13">Belongs to the membrane-bound acyltransferase family.</text>
</comment>
<keyword evidence="11 13" id="KW-0012">Acyltransferase</keyword>
<evidence type="ECO:0000256" key="1">
    <source>
        <dbReference type="ARBA" id="ARBA00004651"/>
    </source>
</evidence>
<dbReference type="PIRSF" id="PIRSF016636">
    <property type="entry name" value="AlgI_DltB"/>
    <property type="match status" value="1"/>
</dbReference>
<proteinExistence type="inferred from homology"/>
<keyword evidence="16" id="KW-1185">Reference proteome</keyword>
<feature type="transmembrane region" description="Helical" evidence="14">
    <location>
        <begin position="421"/>
        <end position="438"/>
    </location>
</feature>
<dbReference type="InterPro" id="IPR024194">
    <property type="entry name" value="Ac/AlaTfrase_AlgI/DltB"/>
</dbReference>
<comment type="subcellular location">
    <subcellularLocation>
        <location evidence="1">Cell membrane</location>
        <topology evidence="1">Multi-pass membrane protein</topology>
    </subcellularLocation>
</comment>
<feature type="transmembrane region" description="Helical" evidence="14">
    <location>
        <begin position="353"/>
        <end position="373"/>
    </location>
</feature>